<reference evidence="3" key="1">
    <citation type="submission" date="2016-06" db="UniProtKB">
        <authorList>
            <consortium name="WormBaseParasite"/>
        </authorList>
    </citation>
    <scope>IDENTIFICATION</scope>
</reference>
<gene>
    <name evidence="1" type="ORF">NOO_LOCUS2182</name>
</gene>
<reference evidence="1 2" key="2">
    <citation type="submission" date="2018-08" db="EMBL/GenBank/DDBJ databases">
        <authorList>
            <person name="Laetsch R D."/>
            <person name="Stevens L."/>
            <person name="Kumar S."/>
            <person name="Blaxter L. M."/>
        </authorList>
    </citation>
    <scope>NUCLEOTIDE SEQUENCE [LARGE SCALE GENOMIC DNA]</scope>
</reference>
<evidence type="ECO:0000313" key="1">
    <source>
        <dbReference type="EMBL" id="VDK65726.1"/>
    </source>
</evidence>
<evidence type="ECO:0000313" key="3">
    <source>
        <dbReference type="WBParaSite" id="nOo.2.0.1.t02182-RA"/>
    </source>
</evidence>
<keyword evidence="2" id="KW-1185">Reference proteome</keyword>
<name>A0A182E2I1_ONCOC</name>
<organism evidence="3">
    <name type="scientific">Onchocerca ochengi</name>
    <name type="common">Filarial nematode worm</name>
    <dbReference type="NCBI Taxonomy" id="42157"/>
    <lineage>
        <taxon>Eukaryota</taxon>
        <taxon>Metazoa</taxon>
        <taxon>Ecdysozoa</taxon>
        <taxon>Nematoda</taxon>
        <taxon>Chromadorea</taxon>
        <taxon>Rhabditida</taxon>
        <taxon>Spirurina</taxon>
        <taxon>Spiruromorpha</taxon>
        <taxon>Filarioidea</taxon>
        <taxon>Onchocercidae</taxon>
        <taxon>Onchocerca</taxon>
    </lineage>
</organism>
<dbReference type="Proteomes" id="UP000271087">
    <property type="component" value="Unassembled WGS sequence"/>
</dbReference>
<dbReference type="AlphaFoldDB" id="A0A182E2I1"/>
<sequence>MVPIPATLAQSRKVRRPSPCYVFKGLPDEFEDQFRAPEVESYTVVRNVGELIFLSTVLPLYPHAATIGSGTPFGSNETI</sequence>
<dbReference type="WBParaSite" id="nOo.2.0.1.t02182-RA">
    <property type="protein sequence ID" value="nOo.2.0.1.t02182-RA"/>
    <property type="gene ID" value="nOo.2.0.1.g02182"/>
</dbReference>
<protein>
    <submittedName>
        <fullName evidence="1 3">Uncharacterized protein</fullName>
    </submittedName>
</protein>
<evidence type="ECO:0000313" key="2">
    <source>
        <dbReference type="Proteomes" id="UP000271087"/>
    </source>
</evidence>
<accession>A0A182E2I1</accession>
<proteinExistence type="predicted"/>
<dbReference type="EMBL" id="UYRW01000322">
    <property type="protein sequence ID" value="VDK65726.1"/>
    <property type="molecule type" value="Genomic_DNA"/>
</dbReference>